<evidence type="ECO:0000313" key="4">
    <source>
        <dbReference type="Proteomes" id="UP000809789"/>
    </source>
</evidence>
<gene>
    <name evidence="3" type="ORF">KVT40_004600</name>
</gene>
<dbReference type="EMBL" id="JAESVG020000005">
    <property type="protein sequence ID" value="KAG8627117.1"/>
    <property type="molecule type" value="Genomic_DNA"/>
</dbReference>
<keyword evidence="1" id="KW-0547">Nucleotide-binding</keyword>
<evidence type="ECO:0008006" key="5">
    <source>
        <dbReference type="Google" id="ProtNLM"/>
    </source>
</evidence>
<dbReference type="InterPro" id="IPR013126">
    <property type="entry name" value="Hsp_70_fam"/>
</dbReference>
<dbReference type="PANTHER" id="PTHR14187:SF82">
    <property type="entry name" value="FAMILY CHAPERONE, PUTATIVE (AFU_ORTHOLOGUE AFUA_7G08575)-RELATED"/>
    <property type="match status" value="1"/>
</dbReference>
<dbReference type="Gene3D" id="3.90.640.10">
    <property type="entry name" value="Actin, Chain A, domain 4"/>
    <property type="match status" value="1"/>
</dbReference>
<organism evidence="3 4">
    <name type="scientific">Elsinoe batatas</name>
    <dbReference type="NCBI Taxonomy" id="2601811"/>
    <lineage>
        <taxon>Eukaryota</taxon>
        <taxon>Fungi</taxon>
        <taxon>Dikarya</taxon>
        <taxon>Ascomycota</taxon>
        <taxon>Pezizomycotina</taxon>
        <taxon>Dothideomycetes</taxon>
        <taxon>Dothideomycetidae</taxon>
        <taxon>Myriangiales</taxon>
        <taxon>Elsinoaceae</taxon>
        <taxon>Elsinoe</taxon>
    </lineage>
</organism>
<dbReference type="SUPFAM" id="SSF53067">
    <property type="entry name" value="Actin-like ATPase domain"/>
    <property type="match status" value="2"/>
</dbReference>
<dbReference type="Pfam" id="PF00012">
    <property type="entry name" value="HSP70"/>
    <property type="match status" value="1"/>
</dbReference>
<name>A0A8K0L110_9PEZI</name>
<dbReference type="CDD" id="cd10170">
    <property type="entry name" value="ASKHA_NBD_HSP70"/>
    <property type="match status" value="1"/>
</dbReference>
<dbReference type="AlphaFoldDB" id="A0A8K0L110"/>
<proteinExistence type="predicted"/>
<reference evidence="3" key="1">
    <citation type="submission" date="2021-07" db="EMBL/GenBank/DDBJ databases">
        <title>Elsinoe batatas strain:CRI-CJ2 Genome sequencing and assembly.</title>
        <authorList>
            <person name="Huang L."/>
        </authorList>
    </citation>
    <scope>NUCLEOTIDE SEQUENCE</scope>
    <source>
        <strain evidence="3">CRI-CJ2</strain>
    </source>
</reference>
<dbReference type="PANTHER" id="PTHR14187">
    <property type="entry name" value="ALPHA KINASE/ELONGATION FACTOR 2 KINASE"/>
    <property type="match status" value="1"/>
</dbReference>
<keyword evidence="4" id="KW-1185">Reference proteome</keyword>
<dbReference type="OrthoDB" id="2963168at2759"/>
<protein>
    <recommendedName>
        <fullName evidence="5">Actin-like ATPase domain-containing protein</fullName>
    </recommendedName>
</protein>
<accession>A0A8K0L110</accession>
<sequence length="609" mass="67938">MPRKRSHIEMKDGIEDPDRIVVAHDIGTTFSGVAIHYAVHGADINKTHVITKWPSASGITTEKEPTQFNYHADGTLNKVGYSIPPDQDRIRCIKLMIENSQPMPEFTSRENIEAQLAAAGKTPVEALADYLREQDKTVRVQLVDRFQKHVVGRTKIEHVFTVPAIWSDVVKDATLQAVKLAGLGDDIQMVSEPEAAAVYALTAMGVHELKVGDAWIVCDAGGGTVDLTTYVVESLSPLQLRELVAGAGAMCGGTFLDFRFESLVRRRMGNEAFEAMKKRRGCWSNALVHFDTFVKRSFLPTDDITDADTEEFYIPFHGVADNLRAGIEDGYLTLRSAEVLEIFAPILKRIMRLIEEQRKASAGQGKIPKGVLVVGGFGQSQYLFQSIRDHFASEAAVDARFETVVQTTTPAKRRAAGYQGLVVVSAPNPWSAVARGGILLGLTRGGIVLSRMARRHYGIVCRSSYDYRKHLRQRKYKDELDGAWMVDNQMEWFIRMNDKIETGKAVLHDFYRTETMIPQYITVTLLFCDAIDAPTRLQDGDTRILTLCRLTVDTKKIPRSKWVLKTSPVTGRAYHQLSYQIGMAIESGSIKFDVRVKGKVCGSVDAKYE</sequence>
<keyword evidence="2" id="KW-0067">ATP-binding</keyword>
<dbReference type="Gene3D" id="3.30.420.40">
    <property type="match status" value="2"/>
</dbReference>
<evidence type="ECO:0000256" key="1">
    <source>
        <dbReference type="ARBA" id="ARBA00022741"/>
    </source>
</evidence>
<comment type="caution">
    <text evidence="3">The sequence shown here is derived from an EMBL/GenBank/DDBJ whole genome shotgun (WGS) entry which is preliminary data.</text>
</comment>
<evidence type="ECO:0000256" key="2">
    <source>
        <dbReference type="ARBA" id="ARBA00022840"/>
    </source>
</evidence>
<dbReference type="GO" id="GO:0005524">
    <property type="term" value="F:ATP binding"/>
    <property type="evidence" value="ECO:0007669"/>
    <property type="project" value="UniProtKB-KW"/>
</dbReference>
<dbReference type="Proteomes" id="UP000809789">
    <property type="component" value="Unassembled WGS sequence"/>
</dbReference>
<dbReference type="GO" id="GO:0140662">
    <property type="term" value="F:ATP-dependent protein folding chaperone"/>
    <property type="evidence" value="ECO:0007669"/>
    <property type="project" value="InterPro"/>
</dbReference>
<evidence type="ECO:0000313" key="3">
    <source>
        <dbReference type="EMBL" id="KAG8627117.1"/>
    </source>
</evidence>
<dbReference type="InterPro" id="IPR043129">
    <property type="entry name" value="ATPase_NBD"/>
</dbReference>